<keyword evidence="3" id="KW-0012">Acyltransferase</keyword>
<evidence type="ECO:0000313" key="6">
    <source>
        <dbReference type="Proteomes" id="UP000265427"/>
    </source>
</evidence>
<dbReference type="GO" id="GO:0008914">
    <property type="term" value="F:leucyl-tRNA--protein transferase activity"/>
    <property type="evidence" value="ECO:0007669"/>
    <property type="project" value="InterPro"/>
</dbReference>
<evidence type="ECO:0000313" key="4">
    <source>
        <dbReference type="EMBL" id="RHY14657.1"/>
    </source>
</evidence>
<gene>
    <name evidence="5" type="ORF">DYB35_012545</name>
    <name evidence="4" type="ORF">DYB36_007487</name>
</gene>
<dbReference type="InterPro" id="IPR004616">
    <property type="entry name" value="Leu/Phe-tRNA_Trfase"/>
</dbReference>
<sequence>MATDRMAFVPLELQDRMQHYHDDFWVSRTFDPSFIGQVMYAGFLPIAMQQGRHCYLLPKLHAHRCVIAPLSSLHIPKQVRKKAKGFHMTINMAFDNVVAGCHAQHGKAWLYPPVVTAFRAMLGGIPILNEGGRQVQLVSIELWNDQNELVAGELGYTNGAMYTSLTGFTGTNGAGTMQLYALGSYLHRRGFQLWDLGMSMPYKMALGAKEVPRTEFVQLVAQLRCIDVQMIPPNLPRQCAKDLFQLYRDSHASNEAVIENLRR</sequence>
<dbReference type="InterPro" id="IPR016181">
    <property type="entry name" value="Acyl_CoA_acyltransferase"/>
</dbReference>
<dbReference type="GO" id="GO:0030163">
    <property type="term" value="P:protein catabolic process"/>
    <property type="evidence" value="ECO:0007669"/>
    <property type="project" value="InterPro"/>
</dbReference>
<dbReference type="EMBL" id="QUTG01004311">
    <property type="protein sequence ID" value="RHY88578.1"/>
    <property type="molecule type" value="Genomic_DNA"/>
</dbReference>
<dbReference type="AlphaFoldDB" id="A0A397B3C1"/>
<evidence type="ECO:0000256" key="2">
    <source>
        <dbReference type="ARBA" id="ARBA00022679"/>
    </source>
</evidence>
<reference evidence="6 7" key="1">
    <citation type="submission" date="2018-08" db="EMBL/GenBank/DDBJ databases">
        <title>Aphanomyces genome sequencing and annotation.</title>
        <authorList>
            <person name="Minardi D."/>
            <person name="Oidtmann B."/>
            <person name="Van Der Giezen M."/>
            <person name="Studholme D.J."/>
        </authorList>
    </citation>
    <scope>NUCLEOTIDE SEQUENCE [LARGE SCALE GENOMIC DNA]</scope>
    <source>
        <strain evidence="4 6">Kv</strain>
        <strain evidence="5 7">Sv</strain>
    </source>
</reference>
<keyword evidence="2" id="KW-0808">Transferase</keyword>
<dbReference type="EMBL" id="QUSZ01004358">
    <property type="protein sequence ID" value="RHY14657.1"/>
    <property type="molecule type" value="Genomic_DNA"/>
</dbReference>
<keyword evidence="1" id="KW-0963">Cytoplasm</keyword>
<evidence type="ECO:0008006" key="8">
    <source>
        <dbReference type="Google" id="ProtNLM"/>
    </source>
</evidence>
<dbReference type="PANTHER" id="PTHR30098:SF2">
    <property type="entry name" value="LEUCYL_PHENYLALANYL-TRNA--PROTEIN TRANSFERASE"/>
    <property type="match status" value="1"/>
</dbReference>
<dbReference type="PANTHER" id="PTHR30098">
    <property type="entry name" value="LEUCYL/PHENYLALANYL-TRNA--PROTEIN TRANSFERASE"/>
    <property type="match status" value="1"/>
</dbReference>
<accession>A0A397B3C1</accession>
<organism evidence="4 6">
    <name type="scientific">Aphanomyces astaci</name>
    <name type="common">Crayfish plague agent</name>
    <dbReference type="NCBI Taxonomy" id="112090"/>
    <lineage>
        <taxon>Eukaryota</taxon>
        <taxon>Sar</taxon>
        <taxon>Stramenopiles</taxon>
        <taxon>Oomycota</taxon>
        <taxon>Saprolegniomycetes</taxon>
        <taxon>Saprolegniales</taxon>
        <taxon>Verrucalvaceae</taxon>
        <taxon>Aphanomyces</taxon>
    </lineage>
</organism>
<dbReference type="VEuPathDB" id="FungiDB:H257_11302"/>
<comment type="caution">
    <text evidence="4">The sequence shown here is derived from an EMBL/GenBank/DDBJ whole genome shotgun (WGS) entry which is preliminary data.</text>
</comment>
<evidence type="ECO:0000313" key="7">
    <source>
        <dbReference type="Proteomes" id="UP000285712"/>
    </source>
</evidence>
<dbReference type="Proteomes" id="UP000265427">
    <property type="component" value="Unassembled WGS sequence"/>
</dbReference>
<dbReference type="GO" id="GO:0005737">
    <property type="term" value="C:cytoplasm"/>
    <property type="evidence" value="ECO:0007669"/>
    <property type="project" value="TreeGrafter"/>
</dbReference>
<evidence type="ECO:0000256" key="1">
    <source>
        <dbReference type="ARBA" id="ARBA00022490"/>
    </source>
</evidence>
<dbReference type="Proteomes" id="UP000285712">
    <property type="component" value="Unassembled WGS sequence"/>
</dbReference>
<dbReference type="Gene3D" id="3.40.630.70">
    <property type="entry name" value="Leucyl/phenylalanyl-tRNA-protein transferase, C-terminal domain"/>
    <property type="match status" value="1"/>
</dbReference>
<protein>
    <recommendedName>
        <fullName evidence="8">Leucyl/phenylalanyl-tRNA--protein transferase</fullName>
    </recommendedName>
</protein>
<proteinExistence type="predicted"/>
<evidence type="ECO:0000256" key="3">
    <source>
        <dbReference type="ARBA" id="ARBA00023315"/>
    </source>
</evidence>
<evidence type="ECO:0000313" key="5">
    <source>
        <dbReference type="EMBL" id="RHY88578.1"/>
    </source>
</evidence>
<name>A0A397B3C1_APHAT</name>
<dbReference type="InterPro" id="IPR042203">
    <property type="entry name" value="Leu/Phe-tRNA_Trfase_C"/>
</dbReference>
<dbReference type="SUPFAM" id="SSF55729">
    <property type="entry name" value="Acyl-CoA N-acyltransferases (Nat)"/>
    <property type="match status" value="1"/>
</dbReference>
<dbReference type="Pfam" id="PF03588">
    <property type="entry name" value="Leu_Phe_trans"/>
    <property type="match status" value="1"/>
</dbReference>